<dbReference type="InterPro" id="IPR034151">
    <property type="entry name" value="TOPRIM_DnaG_bac"/>
</dbReference>
<comment type="cofactor">
    <cofactor evidence="1">
        <name>Zn(2+)</name>
        <dbReference type="ChEBI" id="CHEBI:29105"/>
    </cofactor>
</comment>
<dbReference type="NCBIfam" id="TIGR01391">
    <property type="entry name" value="dnaG"/>
    <property type="match status" value="1"/>
</dbReference>
<dbReference type="PROSITE" id="PS50880">
    <property type="entry name" value="TOPRIM"/>
    <property type="match status" value="1"/>
</dbReference>
<keyword evidence="8" id="KW-0863">Zinc-finger</keyword>
<dbReference type="GO" id="GO:1990077">
    <property type="term" value="C:primosome complex"/>
    <property type="evidence" value="ECO:0007669"/>
    <property type="project" value="UniProtKB-KW"/>
</dbReference>
<evidence type="ECO:0000256" key="9">
    <source>
        <dbReference type="ARBA" id="ARBA00022833"/>
    </source>
</evidence>
<accession>A0A644VC52</accession>
<dbReference type="Gene3D" id="1.10.860.10">
    <property type="entry name" value="DNAb Helicase, Chain A"/>
    <property type="match status" value="1"/>
</dbReference>
<dbReference type="Gene3D" id="3.90.580.10">
    <property type="entry name" value="Zinc finger, CHC2-type domain"/>
    <property type="match status" value="1"/>
</dbReference>
<dbReference type="InterPro" id="IPR016136">
    <property type="entry name" value="DNA_helicase_N/primase_C"/>
</dbReference>
<evidence type="ECO:0000256" key="4">
    <source>
        <dbReference type="ARBA" id="ARBA00022679"/>
    </source>
</evidence>
<dbReference type="SUPFAM" id="SSF56731">
    <property type="entry name" value="DNA primase core"/>
    <property type="match status" value="1"/>
</dbReference>
<dbReference type="Pfam" id="PF13155">
    <property type="entry name" value="Toprim_2"/>
    <property type="match status" value="1"/>
</dbReference>
<dbReference type="SMART" id="SM00400">
    <property type="entry name" value="ZnF_CHCC"/>
    <property type="match status" value="1"/>
</dbReference>
<dbReference type="GO" id="GO:0000428">
    <property type="term" value="C:DNA-directed RNA polymerase complex"/>
    <property type="evidence" value="ECO:0007669"/>
    <property type="project" value="UniProtKB-KW"/>
</dbReference>
<gene>
    <name evidence="15" type="primary">dnaG_17</name>
    <name evidence="15" type="ORF">SDC9_34815</name>
</gene>
<protein>
    <submittedName>
        <fullName evidence="15">DNA primase</fullName>
        <ecNumber evidence="15">2.7.7.-</ecNumber>
    </submittedName>
</protein>
<evidence type="ECO:0000256" key="8">
    <source>
        <dbReference type="ARBA" id="ARBA00022771"/>
    </source>
</evidence>
<dbReference type="InterPro" id="IPR050219">
    <property type="entry name" value="DnaG_primase"/>
</dbReference>
<dbReference type="GO" id="GO:0006269">
    <property type="term" value="P:DNA replication, synthesis of primer"/>
    <property type="evidence" value="ECO:0007669"/>
    <property type="project" value="UniProtKB-KW"/>
</dbReference>
<keyword evidence="9" id="KW-0862">Zinc</keyword>
<keyword evidence="5 15" id="KW-0548">Nucleotidyltransferase</keyword>
<dbReference type="InterPro" id="IPR002694">
    <property type="entry name" value="Znf_CHC2"/>
</dbReference>
<evidence type="ECO:0000256" key="5">
    <source>
        <dbReference type="ARBA" id="ARBA00022695"/>
    </source>
</evidence>
<keyword evidence="10" id="KW-0460">Magnesium</keyword>
<dbReference type="InterPro" id="IPR006295">
    <property type="entry name" value="DNA_primase_DnaG"/>
</dbReference>
<dbReference type="GO" id="GO:0003677">
    <property type="term" value="F:DNA binding"/>
    <property type="evidence" value="ECO:0007669"/>
    <property type="project" value="UniProtKB-KW"/>
</dbReference>
<organism evidence="15">
    <name type="scientific">bioreactor metagenome</name>
    <dbReference type="NCBI Taxonomy" id="1076179"/>
    <lineage>
        <taxon>unclassified sequences</taxon>
        <taxon>metagenomes</taxon>
        <taxon>ecological metagenomes</taxon>
    </lineage>
</organism>
<dbReference type="InterPro" id="IPR019475">
    <property type="entry name" value="DNA_primase_DnaB-bd"/>
</dbReference>
<dbReference type="InterPro" id="IPR030846">
    <property type="entry name" value="DnaG_bac"/>
</dbReference>
<dbReference type="EMBL" id="VSSQ01000265">
    <property type="protein sequence ID" value="MPL88787.1"/>
    <property type="molecule type" value="Genomic_DNA"/>
</dbReference>
<dbReference type="PANTHER" id="PTHR30313:SF2">
    <property type="entry name" value="DNA PRIMASE"/>
    <property type="match status" value="1"/>
</dbReference>
<keyword evidence="3" id="KW-0639">Primosome</keyword>
<evidence type="ECO:0000256" key="1">
    <source>
        <dbReference type="ARBA" id="ARBA00001947"/>
    </source>
</evidence>
<dbReference type="FunFam" id="3.90.580.10:FF:000001">
    <property type="entry name" value="DNA primase"/>
    <property type="match status" value="1"/>
</dbReference>
<dbReference type="PANTHER" id="PTHR30313">
    <property type="entry name" value="DNA PRIMASE"/>
    <property type="match status" value="1"/>
</dbReference>
<dbReference type="Gene3D" id="3.90.980.10">
    <property type="entry name" value="DNA primase, catalytic core, N-terminal domain"/>
    <property type="match status" value="1"/>
</dbReference>
<keyword evidence="2" id="KW-0240">DNA-directed RNA polymerase</keyword>
<keyword evidence="11" id="KW-0238">DNA-binding</keyword>
<sequence>MEEIKEKYENFKEQVRAQADIVRVVSDYVPLKKKGGRYWGCCPFHGEKTPSFTVDEGKGLFHCFGCGVGGDVFTFIMKIENRSFPEAVKFLAGKLNIPIPEQEKNPAELAREMQAKEVYAANELAARFFQSCLINTEYGKTGVEYLAARGITREIIDGFALGMAPPDYNKLHLALERKGISEDTIIKAGLANKRDNGGIYDRFRARIMIPIRDVRGRVVGFTGRILNKDIKEAKYMNTGETEWFSKRNILFGLDTALKSIKEHKQVVLVEGHMDAISLHAAGVTWSVAVMGTAFTEQHARLLKHLSPEVVFSFDSDKAGVEAAVRAVPIALHAELKNKVMQVPDGKDPDDFIRKHGKDAYIKLIAGAVEGISFQINRQLEENNITTLAGKVQAVSNILPLFLECKSDIEVAQRIRDLARKLTIDEGLIQSEYNKLKRKDKKDDFMPRSVHLAPQATTALEQAERHLLFALIKGNDVLTGNFTNQLQKIKFENAERAEIFQKTILFLQKGSKNLATDLFEVLAEKGASELTNILRMELPSTDLAEMLSDCLRQLQLAILEQEFERHSSLAAEYEKQGNEKYLQELSECRRIKNEEKKIITLSNEIKNKAMQN</sequence>
<evidence type="ECO:0000256" key="10">
    <source>
        <dbReference type="ARBA" id="ARBA00022842"/>
    </source>
</evidence>
<keyword evidence="7" id="KW-0479">Metal-binding</keyword>
<evidence type="ECO:0000313" key="15">
    <source>
        <dbReference type="EMBL" id="MPL88787.1"/>
    </source>
</evidence>
<evidence type="ECO:0000256" key="6">
    <source>
        <dbReference type="ARBA" id="ARBA00022705"/>
    </source>
</evidence>
<dbReference type="CDD" id="cd03364">
    <property type="entry name" value="TOPRIM_DnaG_primases"/>
    <property type="match status" value="1"/>
</dbReference>
<name>A0A644VC52_9ZZZZ</name>
<dbReference type="Pfam" id="PF01807">
    <property type="entry name" value="Zn_ribbon_DnaG"/>
    <property type="match status" value="1"/>
</dbReference>
<dbReference type="EC" id="2.7.7.-" evidence="15"/>
<dbReference type="Pfam" id="PF10410">
    <property type="entry name" value="DnaB_bind"/>
    <property type="match status" value="1"/>
</dbReference>
<dbReference type="SUPFAM" id="SSF57783">
    <property type="entry name" value="Zinc beta-ribbon"/>
    <property type="match status" value="1"/>
</dbReference>
<dbReference type="GO" id="GO:0003899">
    <property type="term" value="F:DNA-directed RNA polymerase activity"/>
    <property type="evidence" value="ECO:0007669"/>
    <property type="project" value="InterPro"/>
</dbReference>
<reference evidence="15" key="1">
    <citation type="submission" date="2019-08" db="EMBL/GenBank/DDBJ databases">
        <authorList>
            <person name="Kucharzyk K."/>
            <person name="Murdoch R.W."/>
            <person name="Higgins S."/>
            <person name="Loffler F."/>
        </authorList>
    </citation>
    <scope>NUCLEOTIDE SEQUENCE</scope>
</reference>
<evidence type="ECO:0000256" key="13">
    <source>
        <dbReference type="SAM" id="Coils"/>
    </source>
</evidence>
<keyword evidence="6" id="KW-0235">DNA replication</keyword>
<dbReference type="InterPro" id="IPR037068">
    <property type="entry name" value="DNA_primase_core_N_sf"/>
</dbReference>
<comment type="caution">
    <text evidence="15">The sequence shown here is derived from an EMBL/GenBank/DDBJ whole genome shotgun (WGS) entry which is preliminary data.</text>
</comment>
<dbReference type="Gene3D" id="3.40.1360.10">
    <property type="match status" value="1"/>
</dbReference>
<evidence type="ECO:0000256" key="2">
    <source>
        <dbReference type="ARBA" id="ARBA00022478"/>
    </source>
</evidence>
<keyword evidence="12" id="KW-0804">Transcription</keyword>
<dbReference type="Pfam" id="PF08275">
    <property type="entry name" value="DNAG_N"/>
    <property type="match status" value="1"/>
</dbReference>
<dbReference type="AlphaFoldDB" id="A0A644VC52"/>
<keyword evidence="13" id="KW-0175">Coiled coil</keyword>
<dbReference type="InterPro" id="IPR036977">
    <property type="entry name" value="DNA_primase_Znf_CHC2"/>
</dbReference>
<dbReference type="GO" id="GO:0005737">
    <property type="term" value="C:cytoplasm"/>
    <property type="evidence" value="ECO:0007669"/>
    <property type="project" value="TreeGrafter"/>
</dbReference>
<dbReference type="SMART" id="SM00493">
    <property type="entry name" value="TOPRIM"/>
    <property type="match status" value="1"/>
</dbReference>
<keyword evidence="4 15" id="KW-0808">Transferase</keyword>
<dbReference type="HAMAP" id="MF_00974">
    <property type="entry name" value="DNA_primase_DnaG"/>
    <property type="match status" value="1"/>
</dbReference>
<feature type="domain" description="Toprim" evidence="14">
    <location>
        <begin position="264"/>
        <end position="347"/>
    </location>
</feature>
<dbReference type="GO" id="GO:0008270">
    <property type="term" value="F:zinc ion binding"/>
    <property type="evidence" value="ECO:0007669"/>
    <property type="project" value="UniProtKB-KW"/>
</dbReference>
<evidence type="ECO:0000259" key="14">
    <source>
        <dbReference type="PROSITE" id="PS50880"/>
    </source>
</evidence>
<proteinExistence type="inferred from homology"/>
<evidence type="ECO:0000256" key="7">
    <source>
        <dbReference type="ARBA" id="ARBA00022723"/>
    </source>
</evidence>
<evidence type="ECO:0000256" key="12">
    <source>
        <dbReference type="ARBA" id="ARBA00023163"/>
    </source>
</evidence>
<dbReference type="InterPro" id="IPR013264">
    <property type="entry name" value="DNAG_N"/>
</dbReference>
<feature type="coiled-coil region" evidence="13">
    <location>
        <begin position="555"/>
        <end position="610"/>
    </location>
</feature>
<dbReference type="PIRSF" id="PIRSF002811">
    <property type="entry name" value="DnaG"/>
    <property type="match status" value="1"/>
</dbReference>
<evidence type="ECO:0000256" key="3">
    <source>
        <dbReference type="ARBA" id="ARBA00022515"/>
    </source>
</evidence>
<evidence type="ECO:0000256" key="11">
    <source>
        <dbReference type="ARBA" id="ARBA00023125"/>
    </source>
</evidence>
<dbReference type="InterPro" id="IPR006171">
    <property type="entry name" value="TOPRIM_dom"/>
</dbReference>